<dbReference type="EMBL" id="PGCI01001287">
    <property type="protein sequence ID" value="PLW05839.1"/>
    <property type="molecule type" value="Genomic_DNA"/>
</dbReference>
<gene>
    <name evidence="2" type="ORF">PCASD_23432</name>
</gene>
<evidence type="ECO:0000313" key="3">
    <source>
        <dbReference type="Proteomes" id="UP000235392"/>
    </source>
</evidence>
<dbReference type="AlphaFoldDB" id="A0A2N5RXW3"/>
<feature type="region of interest" description="Disordered" evidence="1">
    <location>
        <begin position="63"/>
        <end position="88"/>
    </location>
</feature>
<feature type="compositionally biased region" description="Polar residues" evidence="1">
    <location>
        <begin position="72"/>
        <end position="85"/>
    </location>
</feature>
<evidence type="ECO:0000256" key="1">
    <source>
        <dbReference type="SAM" id="MobiDB-lite"/>
    </source>
</evidence>
<name>A0A2N5RXW3_9BASI</name>
<accession>A0A2N5RXW3</accession>
<proteinExistence type="predicted"/>
<reference evidence="2 3" key="1">
    <citation type="submission" date="2017-11" db="EMBL/GenBank/DDBJ databases">
        <title>De novo assembly and phasing of dikaryotic genomes from two isolates of Puccinia coronata f. sp. avenae, the causal agent of oat crown rust.</title>
        <authorList>
            <person name="Miller M.E."/>
            <person name="Zhang Y."/>
            <person name="Omidvar V."/>
            <person name="Sperschneider J."/>
            <person name="Schwessinger B."/>
            <person name="Raley C."/>
            <person name="Palmer J.M."/>
            <person name="Garnica D."/>
            <person name="Upadhyaya N."/>
            <person name="Rathjen J."/>
            <person name="Taylor J.M."/>
            <person name="Park R.F."/>
            <person name="Dodds P.N."/>
            <person name="Hirsch C.D."/>
            <person name="Kianian S.F."/>
            <person name="Figueroa M."/>
        </authorList>
    </citation>
    <scope>NUCLEOTIDE SEQUENCE [LARGE SCALE GENOMIC DNA]</scope>
    <source>
        <strain evidence="2">12SD80</strain>
    </source>
</reference>
<comment type="caution">
    <text evidence="2">The sequence shown here is derived from an EMBL/GenBank/DDBJ whole genome shotgun (WGS) entry which is preliminary data.</text>
</comment>
<sequence length="134" mass="14446">MRKAEKRILPSQSSLVASVTTGVPLGAVEFPSVWSSVESTVGPLVSSICLDPLLGLFRNLGHPEPHPHTLAGTRQQEAGTRQQEAGTRLRIAGTQDGFAGARSSKDPTVQVPPWALPTLWAKPLKQHHISWSQN</sequence>
<protein>
    <submittedName>
        <fullName evidence="2">Uncharacterized protein</fullName>
    </submittedName>
</protein>
<evidence type="ECO:0000313" key="2">
    <source>
        <dbReference type="EMBL" id="PLW05839.1"/>
    </source>
</evidence>
<dbReference type="Proteomes" id="UP000235392">
    <property type="component" value="Unassembled WGS sequence"/>
</dbReference>
<organism evidence="2 3">
    <name type="scientific">Puccinia coronata f. sp. avenae</name>
    <dbReference type="NCBI Taxonomy" id="200324"/>
    <lineage>
        <taxon>Eukaryota</taxon>
        <taxon>Fungi</taxon>
        <taxon>Dikarya</taxon>
        <taxon>Basidiomycota</taxon>
        <taxon>Pucciniomycotina</taxon>
        <taxon>Pucciniomycetes</taxon>
        <taxon>Pucciniales</taxon>
        <taxon>Pucciniaceae</taxon>
        <taxon>Puccinia</taxon>
    </lineage>
</organism>